<sequence>MKRSLAKSRMLFFKRSIISVILLDNFLTHFPKKLLFKTRWRLEGKCKQCGACCQEIYLKITPRQLSSKLFTALAVKWIGWVFDFILLRVDYDNYYLVWTCKHKQAGGRCGNYFWRPSVCRNFPLVDYFDEPGFIPGCGYGASKRNVLTSLVGMLLFLSITWL</sequence>
<gene>
    <name evidence="1" type="ORF">A3H38_03845</name>
</gene>
<reference evidence="1 2" key="1">
    <citation type="journal article" date="2016" name="Nat. Commun.">
        <title>Thousands of microbial genomes shed light on interconnected biogeochemical processes in an aquifer system.</title>
        <authorList>
            <person name="Anantharaman K."/>
            <person name="Brown C.T."/>
            <person name="Hug L.A."/>
            <person name="Sharon I."/>
            <person name="Castelle C.J."/>
            <person name="Probst A.J."/>
            <person name="Thomas B.C."/>
            <person name="Singh A."/>
            <person name="Wilkins M.J."/>
            <person name="Karaoz U."/>
            <person name="Brodie E.L."/>
            <person name="Williams K.H."/>
            <person name="Hubbard S.S."/>
            <person name="Banfield J.F."/>
        </authorList>
    </citation>
    <scope>NUCLEOTIDE SEQUENCE [LARGE SCALE GENOMIC DNA]</scope>
</reference>
<dbReference type="Proteomes" id="UP000176938">
    <property type="component" value="Unassembled WGS sequence"/>
</dbReference>
<dbReference type="SUPFAM" id="SSF50814">
    <property type="entry name" value="Lipocalins"/>
    <property type="match status" value="1"/>
</dbReference>
<evidence type="ECO:0000313" key="2">
    <source>
        <dbReference type="Proteomes" id="UP000176938"/>
    </source>
</evidence>
<protein>
    <submittedName>
        <fullName evidence="1">Uncharacterized protein</fullName>
    </submittedName>
</protein>
<dbReference type="Pfam" id="PF03692">
    <property type="entry name" value="CxxCxxCC"/>
    <property type="match status" value="1"/>
</dbReference>
<dbReference type="EMBL" id="METP01000008">
    <property type="protein sequence ID" value="OGC07146.1"/>
    <property type="molecule type" value="Genomic_DNA"/>
</dbReference>
<proteinExistence type="predicted"/>
<accession>A0A1F4RG99</accession>
<organism evidence="1 2">
    <name type="scientific">candidate division WOR-1 bacterium RIFCSPLOWO2_02_FULL_46_20</name>
    <dbReference type="NCBI Taxonomy" id="1802567"/>
    <lineage>
        <taxon>Bacteria</taxon>
        <taxon>Bacillati</taxon>
        <taxon>Saganbacteria</taxon>
    </lineage>
</organism>
<dbReference type="InterPro" id="IPR005358">
    <property type="entry name" value="Puta_zinc/iron-chelating_dom"/>
</dbReference>
<dbReference type="InterPro" id="IPR012674">
    <property type="entry name" value="Calycin"/>
</dbReference>
<evidence type="ECO:0000313" key="1">
    <source>
        <dbReference type="EMBL" id="OGC07146.1"/>
    </source>
</evidence>
<name>A0A1F4RG99_UNCSA</name>
<comment type="caution">
    <text evidence="1">The sequence shown here is derived from an EMBL/GenBank/DDBJ whole genome shotgun (WGS) entry which is preliminary data.</text>
</comment>
<dbReference type="AlphaFoldDB" id="A0A1F4RG99"/>